<keyword evidence="4 7" id="KW-1133">Transmembrane helix</keyword>
<feature type="compositionally biased region" description="Basic and acidic residues" evidence="6">
    <location>
        <begin position="227"/>
        <end position="242"/>
    </location>
</feature>
<evidence type="ECO:0000256" key="3">
    <source>
        <dbReference type="ARBA" id="ARBA00022692"/>
    </source>
</evidence>
<evidence type="ECO:0000256" key="1">
    <source>
        <dbReference type="ARBA" id="ARBA00004141"/>
    </source>
</evidence>
<reference evidence="8" key="1">
    <citation type="submission" date="2025-08" db="UniProtKB">
        <authorList>
            <consortium name="Ensembl"/>
        </authorList>
    </citation>
    <scope>IDENTIFICATION</scope>
</reference>
<evidence type="ECO:0000256" key="4">
    <source>
        <dbReference type="ARBA" id="ARBA00022989"/>
    </source>
</evidence>
<sequence length="313" mass="34839">MVDTGLCCGSLEEPKALMKMGLSVVLVGHVNFLLGALVHGVVLRHINLHKQARAMEYAISNVVALTSGLVGVVVGVLAIILSKNKKSRGLTWSLFTISLVAALMAAASAIGLLVSVVRAVIHGGRSLLTHCRFPDAIGYSSVTNECPFDPTRIYSTTLILWVPLIVTCVIQLVFSARCFGVCMSFLGLPCCPTRKRPRDFGRAINVVRPIEEVAQYTAPPRSYNEPPSRHTELPRHHNEPSRRTTAPPRQHHRPHPPRQHQSLPPSERRPLYQPYRERSDRERAETRAGSQQRPPEQHQLLQRGALERSSFWI</sequence>
<feature type="transmembrane region" description="Helical" evidence="7">
    <location>
        <begin position="158"/>
        <end position="188"/>
    </location>
</feature>
<feature type="transmembrane region" description="Helical" evidence="7">
    <location>
        <begin position="62"/>
        <end position="82"/>
    </location>
</feature>
<dbReference type="STRING" id="80966.ENSAPOP00000021841"/>
<comment type="subcellular location">
    <subcellularLocation>
        <location evidence="1">Membrane</location>
        <topology evidence="1">Multi-pass membrane protein</topology>
    </subcellularLocation>
</comment>
<comment type="similarity">
    <text evidence="2">Belongs to the TMEM54 family.</text>
</comment>
<dbReference type="GeneTree" id="ENSGT00390000004700"/>
<dbReference type="InParanoid" id="A0A3Q1FU75"/>
<feature type="compositionally biased region" description="Basic and acidic residues" evidence="6">
    <location>
        <begin position="266"/>
        <end position="286"/>
    </location>
</feature>
<keyword evidence="3 7" id="KW-0812">Transmembrane</keyword>
<evidence type="ECO:0000256" key="7">
    <source>
        <dbReference type="SAM" id="Phobius"/>
    </source>
</evidence>
<dbReference type="Proteomes" id="UP000257200">
    <property type="component" value="Unplaced"/>
</dbReference>
<keyword evidence="9" id="KW-1185">Reference proteome</keyword>
<evidence type="ECO:0000256" key="6">
    <source>
        <dbReference type="SAM" id="MobiDB-lite"/>
    </source>
</evidence>
<feature type="transmembrane region" description="Helical" evidence="7">
    <location>
        <begin position="94"/>
        <end position="117"/>
    </location>
</feature>
<proteinExistence type="inferred from homology"/>
<feature type="region of interest" description="Disordered" evidence="6">
    <location>
        <begin position="217"/>
        <end position="313"/>
    </location>
</feature>
<evidence type="ECO:0000256" key="5">
    <source>
        <dbReference type="ARBA" id="ARBA00023136"/>
    </source>
</evidence>
<dbReference type="PANTHER" id="PTHR31258">
    <property type="entry name" value="KERATINOCYTE-ASSOCIATED PROTEIN 3"/>
    <property type="match status" value="1"/>
</dbReference>
<evidence type="ECO:0000313" key="8">
    <source>
        <dbReference type="Ensembl" id="ENSAPOP00000021841.1"/>
    </source>
</evidence>
<dbReference type="Pfam" id="PF12304">
    <property type="entry name" value="BCLP"/>
    <property type="match status" value="1"/>
</dbReference>
<dbReference type="InterPro" id="IPR020977">
    <property type="entry name" value="Beta-casein-like"/>
</dbReference>
<protein>
    <submittedName>
        <fullName evidence="8">Transmembrane protein 54b</fullName>
    </submittedName>
</protein>
<dbReference type="GO" id="GO:0016020">
    <property type="term" value="C:membrane"/>
    <property type="evidence" value="ECO:0007669"/>
    <property type="project" value="UniProtKB-SubCell"/>
</dbReference>
<reference evidence="8" key="2">
    <citation type="submission" date="2025-09" db="UniProtKB">
        <authorList>
            <consortium name="Ensembl"/>
        </authorList>
    </citation>
    <scope>IDENTIFICATION</scope>
</reference>
<dbReference type="Ensembl" id="ENSAPOT00000015272.1">
    <property type="protein sequence ID" value="ENSAPOP00000021841.1"/>
    <property type="gene ID" value="ENSAPOG00000002649.1"/>
</dbReference>
<accession>A0A3Q1FU75</accession>
<dbReference type="PANTHER" id="PTHR31258:SF5">
    <property type="entry name" value="TMEM54 PROTEIN-RELATED"/>
    <property type="match status" value="1"/>
</dbReference>
<keyword evidence="5 7" id="KW-0472">Membrane</keyword>
<feature type="transmembrane region" description="Helical" evidence="7">
    <location>
        <begin position="20"/>
        <end position="42"/>
    </location>
</feature>
<evidence type="ECO:0000313" key="9">
    <source>
        <dbReference type="Proteomes" id="UP000257200"/>
    </source>
</evidence>
<evidence type="ECO:0000256" key="2">
    <source>
        <dbReference type="ARBA" id="ARBA00011030"/>
    </source>
</evidence>
<organism evidence="8 9">
    <name type="scientific">Acanthochromis polyacanthus</name>
    <name type="common">spiny chromis</name>
    <dbReference type="NCBI Taxonomy" id="80966"/>
    <lineage>
        <taxon>Eukaryota</taxon>
        <taxon>Metazoa</taxon>
        <taxon>Chordata</taxon>
        <taxon>Craniata</taxon>
        <taxon>Vertebrata</taxon>
        <taxon>Euteleostomi</taxon>
        <taxon>Actinopterygii</taxon>
        <taxon>Neopterygii</taxon>
        <taxon>Teleostei</taxon>
        <taxon>Neoteleostei</taxon>
        <taxon>Acanthomorphata</taxon>
        <taxon>Ovalentaria</taxon>
        <taxon>Pomacentridae</taxon>
        <taxon>Acanthochromis</taxon>
    </lineage>
</organism>
<dbReference type="AlphaFoldDB" id="A0A3Q1FU75"/>
<feature type="compositionally biased region" description="Basic residues" evidence="6">
    <location>
        <begin position="249"/>
        <end position="258"/>
    </location>
</feature>
<name>A0A3Q1FU75_9TELE</name>